<dbReference type="InterPro" id="IPR017511">
    <property type="entry name" value="PQQ_mDH"/>
</dbReference>
<dbReference type="NCBIfam" id="TIGR03074">
    <property type="entry name" value="PQQ_membr_DH"/>
    <property type="match status" value="1"/>
</dbReference>
<dbReference type="AlphaFoldDB" id="A0A0G3XMU6"/>
<name>A0A0G3XMU6_9SPHN</name>
<dbReference type="Gene3D" id="2.140.10.10">
    <property type="entry name" value="Quinoprotein alcohol dehydrogenase-like superfamily"/>
    <property type="match status" value="1"/>
</dbReference>
<dbReference type="PANTHER" id="PTHR32303">
    <property type="entry name" value="QUINOPROTEIN ALCOHOL DEHYDROGENASE (CYTOCHROME C)"/>
    <property type="match status" value="1"/>
</dbReference>
<dbReference type="GO" id="GO:0016020">
    <property type="term" value="C:membrane"/>
    <property type="evidence" value="ECO:0007669"/>
    <property type="project" value="InterPro"/>
</dbReference>
<keyword evidence="7" id="KW-1185">Reference proteome</keyword>
<evidence type="ECO:0000256" key="2">
    <source>
        <dbReference type="ARBA" id="ARBA00008156"/>
    </source>
</evidence>
<evidence type="ECO:0000313" key="6">
    <source>
        <dbReference type="EMBL" id="AKM11838.1"/>
    </source>
</evidence>
<dbReference type="PATRIC" id="fig|1348774.3.peg.2808"/>
<keyword evidence="3" id="KW-0560">Oxidoreductase</keyword>
<dbReference type="Proteomes" id="UP000035287">
    <property type="component" value="Chromosome"/>
</dbReference>
<dbReference type="KEGG" id="cna:AB433_13355"/>
<feature type="transmembrane region" description="Helical" evidence="4">
    <location>
        <begin position="58"/>
        <end position="77"/>
    </location>
</feature>
<feature type="transmembrane region" description="Helical" evidence="4">
    <location>
        <begin position="34"/>
        <end position="51"/>
    </location>
</feature>
<keyword evidence="4" id="KW-1133">Transmembrane helix</keyword>
<evidence type="ECO:0000256" key="4">
    <source>
        <dbReference type="SAM" id="Phobius"/>
    </source>
</evidence>
<evidence type="ECO:0000313" key="7">
    <source>
        <dbReference type="Proteomes" id="UP000035287"/>
    </source>
</evidence>
<dbReference type="Pfam" id="PF01011">
    <property type="entry name" value="PQQ"/>
    <property type="match status" value="1"/>
</dbReference>
<comment type="similarity">
    <text evidence="2">Belongs to the bacterial PQQ dehydrogenase family.</text>
</comment>
<comment type="cofactor">
    <cofactor evidence="1">
        <name>pyrroloquinoline quinone</name>
        <dbReference type="ChEBI" id="CHEBI:58442"/>
    </cofactor>
</comment>
<evidence type="ECO:0000256" key="3">
    <source>
        <dbReference type="ARBA" id="ARBA00023002"/>
    </source>
</evidence>
<dbReference type="GO" id="GO:0048038">
    <property type="term" value="F:quinone binding"/>
    <property type="evidence" value="ECO:0007669"/>
    <property type="project" value="InterPro"/>
</dbReference>
<dbReference type="EMBL" id="CP011770">
    <property type="protein sequence ID" value="AKM11838.1"/>
    <property type="molecule type" value="Genomic_DNA"/>
</dbReference>
<feature type="transmembrane region" description="Helical" evidence="4">
    <location>
        <begin position="83"/>
        <end position="105"/>
    </location>
</feature>
<sequence>MHRFPSLLAALALTIISLTLIVFGAQLAWLKGSPYYLLSGLSLAVCAWLFGKRDRRGYWLYLFTVLATIVWAFWEIGADKWGLMARLLAPLVLLVILTLLAIWLPPASSERGRIAKWHLVSFAVIQVAALAASWWALSDRFSPSGPATTSVASADVRDWPSYGGDWQSDRYSPLDQITPDNAGLVETAWSVRLGGLDDLGNNSRFTATPIAIDDTLYLCDPLNRLIALDATTGSEKWRHDPKVDSTKAFSIVCRGVSYHQSERAGECAARILEGTLDARLIAVDAATGRPCSRFGTSGAVNLVEGVAREFDGYYYVTSPPAIIDDIAVVGGYVIDNQRLDPARSVIRGYDAVTGELRWTWDAGRADSSLHGQLFSSGNPNAWAVFSADPERDLVFIPTGNSSPDFFGGLRSQAADRYGTSIVALESHSGKVVWSFQAVHHDLWDYDMPAQPALIDFPVDGKMVPAVAAATKTGQIFVLDRQTGKPLAPVEERPVPASGIAGERASPTQPYSVGMPSFHAKPVNEKSLWGATPIDQMLCRLRFRQLKYDGDFTPPSTDPFLMSPGTFGAINWGGVSVDRSRGLMIVNNSDMPFVGQLVPRDRADALGARPFDARTMSRSQTVGKTMPPPMAMAGTPFGLYLKPFLSPIYFPCTAPPWGRISAIDLATRELAWTRPFGTSRGLDPFGIDLPMGLFNLGGSVSTAGGVTFIGAATDGYMRAFDTATGQELWRADLPAGGQASPVTYAGRDGRQMVAIVAGGHGSLRTKRGDHVVAFALPKATIRENGR</sequence>
<dbReference type="InterPro" id="IPR018391">
    <property type="entry name" value="PQQ_b-propeller_rpt"/>
</dbReference>
<feature type="transmembrane region" description="Helical" evidence="4">
    <location>
        <begin position="117"/>
        <end position="137"/>
    </location>
</feature>
<dbReference type="STRING" id="1348774.AB433_13355"/>
<gene>
    <name evidence="6" type="ORF">AB433_13355</name>
</gene>
<dbReference type="GO" id="GO:0008876">
    <property type="term" value="F:quinoprotein glucose dehydrogenase activity"/>
    <property type="evidence" value="ECO:0007669"/>
    <property type="project" value="TreeGrafter"/>
</dbReference>
<protein>
    <recommendedName>
        <fullName evidence="5">Pyrrolo-quinoline quinone repeat domain-containing protein</fullName>
    </recommendedName>
</protein>
<reference evidence="6 7" key="1">
    <citation type="submission" date="2015-06" db="EMBL/GenBank/DDBJ databases">
        <authorList>
            <person name="Zeng Y."/>
            <person name="Huang Y."/>
        </authorList>
    </citation>
    <scope>NUCLEOTIDE SEQUENCE [LARGE SCALE GENOMIC DNA]</scope>
    <source>
        <strain evidence="6 7">PQ-2</strain>
    </source>
</reference>
<dbReference type="InterPro" id="IPR011047">
    <property type="entry name" value="Quinoprotein_ADH-like_sf"/>
</dbReference>
<accession>A0A0G3XMU6</accession>
<dbReference type="PANTHER" id="PTHR32303:SF4">
    <property type="entry name" value="QUINOPROTEIN GLUCOSE DEHYDROGENASE"/>
    <property type="match status" value="1"/>
</dbReference>
<dbReference type="CDD" id="cd10280">
    <property type="entry name" value="PQQ_mGDH"/>
    <property type="match status" value="1"/>
</dbReference>
<feature type="domain" description="Pyrrolo-quinoline quinone repeat" evidence="5">
    <location>
        <begin position="159"/>
        <end position="752"/>
    </location>
</feature>
<keyword evidence="4" id="KW-0472">Membrane</keyword>
<organism evidence="6 7">
    <name type="scientific">Croceicoccus naphthovorans</name>
    <dbReference type="NCBI Taxonomy" id="1348774"/>
    <lineage>
        <taxon>Bacteria</taxon>
        <taxon>Pseudomonadati</taxon>
        <taxon>Pseudomonadota</taxon>
        <taxon>Alphaproteobacteria</taxon>
        <taxon>Sphingomonadales</taxon>
        <taxon>Erythrobacteraceae</taxon>
        <taxon>Croceicoccus</taxon>
    </lineage>
</organism>
<evidence type="ECO:0000259" key="5">
    <source>
        <dbReference type="Pfam" id="PF01011"/>
    </source>
</evidence>
<evidence type="ECO:0000256" key="1">
    <source>
        <dbReference type="ARBA" id="ARBA00001931"/>
    </source>
</evidence>
<dbReference type="InterPro" id="IPR002372">
    <property type="entry name" value="PQQ_rpt_dom"/>
</dbReference>
<keyword evidence="4" id="KW-0812">Transmembrane</keyword>
<proteinExistence type="inferred from homology"/>
<dbReference type="SMART" id="SM00564">
    <property type="entry name" value="PQQ"/>
    <property type="match status" value="6"/>
</dbReference>
<dbReference type="SUPFAM" id="SSF50998">
    <property type="entry name" value="Quinoprotein alcohol dehydrogenase-like"/>
    <property type="match status" value="1"/>
</dbReference>